<gene>
    <name evidence="1" type="ORF">A163_04805</name>
</gene>
<proteinExistence type="predicted"/>
<evidence type="ECO:0000313" key="1">
    <source>
        <dbReference type="EMBL" id="OEF50468.1"/>
    </source>
</evidence>
<organism evidence="1 2">
    <name type="scientific">Vibrio tasmaniensis 1F-267</name>
    <dbReference type="NCBI Taxonomy" id="1191324"/>
    <lineage>
        <taxon>Bacteria</taxon>
        <taxon>Pseudomonadati</taxon>
        <taxon>Pseudomonadota</taxon>
        <taxon>Gammaproteobacteria</taxon>
        <taxon>Vibrionales</taxon>
        <taxon>Vibrionaceae</taxon>
        <taxon>Vibrio</taxon>
    </lineage>
</organism>
<name>A0ABX3B8G7_9VIBR</name>
<protein>
    <submittedName>
        <fullName evidence="1">Uncharacterized protein</fullName>
    </submittedName>
</protein>
<accession>A0ABX3B8G7</accession>
<evidence type="ECO:0000313" key="2">
    <source>
        <dbReference type="Proteomes" id="UP000094638"/>
    </source>
</evidence>
<keyword evidence="2" id="KW-1185">Reference proteome</keyword>
<dbReference type="Proteomes" id="UP000094638">
    <property type="component" value="Unassembled WGS sequence"/>
</dbReference>
<comment type="caution">
    <text evidence="1">The sequence shown here is derived from an EMBL/GenBank/DDBJ whole genome shotgun (WGS) entry which is preliminary data.</text>
</comment>
<sequence length="78" mass="8828">MTRDCAAFLERGHPRAIDSSCYEDWDEKRGEVGKTSKLYKEPPTLVGGLGLESQARGFNREGSETQGALAYWFLRCHF</sequence>
<dbReference type="EMBL" id="AJZO02000121">
    <property type="protein sequence ID" value="OEF50468.1"/>
    <property type="molecule type" value="Genomic_DNA"/>
</dbReference>
<reference evidence="1 2" key="1">
    <citation type="journal article" date="2012" name="Science">
        <title>Ecological populations of bacteria act as socially cohesive units of antibiotic production and resistance.</title>
        <authorList>
            <person name="Cordero O.X."/>
            <person name="Wildschutte H."/>
            <person name="Kirkup B."/>
            <person name="Proehl S."/>
            <person name="Ngo L."/>
            <person name="Hussain F."/>
            <person name="Le Roux F."/>
            <person name="Mincer T."/>
            <person name="Polz M.F."/>
        </authorList>
    </citation>
    <scope>NUCLEOTIDE SEQUENCE [LARGE SCALE GENOMIC DNA]</scope>
    <source>
        <strain evidence="1 2">1F-267</strain>
    </source>
</reference>